<keyword evidence="1" id="KW-1133">Transmembrane helix</keyword>
<feature type="transmembrane region" description="Helical" evidence="1">
    <location>
        <begin position="179"/>
        <end position="198"/>
    </location>
</feature>
<reference evidence="2 3" key="1">
    <citation type="submission" date="2014-10" db="EMBL/GenBank/DDBJ databases">
        <title>Draft genome sequence of Actinoplanes utahensis NRRL 12052.</title>
        <authorList>
            <person name="Velasco-Bucheli B."/>
            <person name="del Cerro C."/>
            <person name="Hormigo D."/>
            <person name="Garcia J.L."/>
            <person name="Acebal C."/>
            <person name="Arroyo M."/>
            <person name="de la Mata I."/>
        </authorList>
    </citation>
    <scope>NUCLEOTIDE SEQUENCE [LARGE SCALE GENOMIC DNA]</scope>
    <source>
        <strain evidence="2 3">NRRL 12052</strain>
    </source>
</reference>
<proteinExistence type="predicted"/>
<organism evidence="2 3">
    <name type="scientific">Actinoplanes utahensis</name>
    <dbReference type="NCBI Taxonomy" id="1869"/>
    <lineage>
        <taxon>Bacteria</taxon>
        <taxon>Bacillati</taxon>
        <taxon>Actinomycetota</taxon>
        <taxon>Actinomycetes</taxon>
        <taxon>Micromonosporales</taxon>
        <taxon>Micromonosporaceae</taxon>
        <taxon>Actinoplanes</taxon>
    </lineage>
</organism>
<feature type="transmembrane region" description="Helical" evidence="1">
    <location>
        <begin position="146"/>
        <end position="172"/>
    </location>
</feature>
<evidence type="ECO:0000256" key="1">
    <source>
        <dbReference type="SAM" id="Phobius"/>
    </source>
</evidence>
<dbReference type="Pfam" id="PF09852">
    <property type="entry name" value="DUF2079"/>
    <property type="match status" value="1"/>
</dbReference>
<dbReference type="STRING" id="1869.MB27_11805"/>
<evidence type="ECO:0000313" key="2">
    <source>
        <dbReference type="EMBL" id="KHD77412.1"/>
    </source>
</evidence>
<feature type="transmembrane region" description="Helical" evidence="1">
    <location>
        <begin position="342"/>
        <end position="363"/>
    </location>
</feature>
<keyword evidence="1" id="KW-0812">Transmembrane</keyword>
<accession>A0A0A6XBE9</accession>
<dbReference type="EMBL" id="JRTT01000011">
    <property type="protein sequence ID" value="KHD77412.1"/>
    <property type="molecule type" value="Genomic_DNA"/>
</dbReference>
<keyword evidence="1" id="KW-0472">Membrane</keyword>
<comment type="caution">
    <text evidence="2">The sequence shown here is derived from an EMBL/GenBank/DDBJ whole genome shotgun (WGS) entry which is preliminary data.</text>
</comment>
<evidence type="ECO:0008006" key="4">
    <source>
        <dbReference type="Google" id="ProtNLM"/>
    </source>
</evidence>
<keyword evidence="3" id="KW-1185">Reference proteome</keyword>
<dbReference type="Proteomes" id="UP000054537">
    <property type="component" value="Unassembled WGS sequence"/>
</dbReference>
<protein>
    <recommendedName>
        <fullName evidence="4">DUF2079 domain-containing protein</fullName>
    </recommendedName>
</protein>
<dbReference type="eggNOG" id="COG3463">
    <property type="taxonomic scope" value="Bacteria"/>
</dbReference>
<name>A0A0A6XBE9_ACTUT</name>
<sequence>MLFAGWARAQYEALTTGACDLGIFYQAVQGWAYGGWPYVPIKGYVQLGDHFSPAFALLAPLVWIHDSAITLVYAQIVLICLSGVPIYHIFRRQHGVLVGSGMLIAYLGSHAVFGTVQFPVHEVMFGAVLLAWGMERMLADRWTQATILFAALITVKEDGGLMCVLIGLYALLNRRWKHSAFLIGWGATWFIVTLKFIIPNLNPGGFTYAKDYQASLHADSIFGGIPYMITHPLDILALMTDQPAKLETWQQLLIPVGFAALASPLALLIVPVMLSRMLSSRETQWSSGLYYDMPLIPILFAAVADGFRRIGGWVDRARRLPAPADSDEKPAGSEGQTARRWWHVRTATIMAAIAAPVFIGFAVQDARDSQVVKWYQGTGYPFANASIVGEAEDALSKIPPGVPVRATNNMLVPLLPTNEVTLIGSNVDKGDWAILDAYNPSCPISPKEIPQIMRQLDEMGFRRVYETAKGRIVVLQRTAPATGPIRGTGTAS</sequence>
<dbReference type="InterPro" id="IPR018650">
    <property type="entry name" value="STSV1_Orf64"/>
</dbReference>
<feature type="transmembrane region" description="Helical" evidence="1">
    <location>
        <begin position="68"/>
        <end position="90"/>
    </location>
</feature>
<evidence type="ECO:0000313" key="3">
    <source>
        <dbReference type="Proteomes" id="UP000054537"/>
    </source>
</evidence>
<gene>
    <name evidence="2" type="ORF">MB27_11805</name>
</gene>
<feature type="transmembrane region" description="Helical" evidence="1">
    <location>
        <begin position="252"/>
        <end position="274"/>
    </location>
</feature>
<dbReference type="AlphaFoldDB" id="A0A0A6XBE9"/>